<evidence type="ECO:0000259" key="5">
    <source>
        <dbReference type="PROSITE" id="PS51656"/>
    </source>
</evidence>
<dbReference type="OrthoDB" id="9789936at2"/>
<keyword evidence="3" id="KW-0408">Iron</keyword>
<evidence type="ECO:0000256" key="3">
    <source>
        <dbReference type="ARBA" id="ARBA00023004"/>
    </source>
</evidence>
<dbReference type="GO" id="GO:0051539">
    <property type="term" value="F:4 iron, 4 sulfur cluster binding"/>
    <property type="evidence" value="ECO:0007669"/>
    <property type="project" value="UniProtKB-KW"/>
</dbReference>
<keyword evidence="2" id="KW-0479">Metal-binding</keyword>
<protein>
    <submittedName>
        <fullName evidence="6">Metal-binding trascriptional regulator, contains putative Fe-S cluster and ArsR family DNA binding domain</fullName>
    </submittedName>
</protein>
<dbReference type="GO" id="GO:0046872">
    <property type="term" value="F:metal ion binding"/>
    <property type="evidence" value="ECO:0007669"/>
    <property type="project" value="UniProtKB-KW"/>
</dbReference>
<evidence type="ECO:0000256" key="1">
    <source>
        <dbReference type="ARBA" id="ARBA00022485"/>
    </source>
</evidence>
<accession>A0A1W1X449</accession>
<reference evidence="6 7" key="1">
    <citation type="submission" date="2017-04" db="EMBL/GenBank/DDBJ databases">
        <authorList>
            <person name="Afonso C.L."/>
            <person name="Miller P.J."/>
            <person name="Scott M.A."/>
            <person name="Spackman E."/>
            <person name="Goraichik I."/>
            <person name="Dimitrov K.M."/>
            <person name="Suarez D.L."/>
            <person name="Swayne D.E."/>
        </authorList>
    </citation>
    <scope>NUCLEOTIDE SEQUENCE [LARGE SCALE GENOMIC DNA]</scope>
    <source>
        <strain evidence="6 7">DSM 13146</strain>
    </source>
</reference>
<evidence type="ECO:0000256" key="2">
    <source>
        <dbReference type="ARBA" id="ARBA00022723"/>
    </source>
</evidence>
<dbReference type="InterPro" id="IPR007202">
    <property type="entry name" value="4Fe-4S_dom"/>
</dbReference>
<keyword evidence="1" id="KW-0004">4Fe-4S</keyword>
<dbReference type="InterPro" id="IPR051069">
    <property type="entry name" value="ACDS_complex_subunit"/>
</dbReference>
<dbReference type="STRING" id="1121390.SAMN02746041_00512"/>
<dbReference type="RefSeq" id="WP_084055991.1">
    <property type="nucleotide sequence ID" value="NZ_FWXF01000002.1"/>
</dbReference>
<proteinExistence type="predicted"/>
<feature type="domain" description="4Fe-4S" evidence="5">
    <location>
        <begin position="119"/>
        <end position="180"/>
    </location>
</feature>
<dbReference type="PROSITE" id="PS51656">
    <property type="entry name" value="4FE4S"/>
    <property type="match status" value="1"/>
</dbReference>
<dbReference type="Proteomes" id="UP000192783">
    <property type="component" value="Unassembled WGS sequence"/>
</dbReference>
<dbReference type="PANTHER" id="PTHR36214:SF3">
    <property type="entry name" value="ACETYL-COA DECARBONYLASE_SYNTHASE COMPLEX SUBUNIT GAMMA"/>
    <property type="match status" value="1"/>
</dbReference>
<keyword evidence="4" id="KW-0411">Iron-sulfur</keyword>
<dbReference type="Gene3D" id="1.10.15.40">
    <property type="entry name" value="Electron transport complex subunit B, putative Fe-S cluster"/>
    <property type="match status" value="1"/>
</dbReference>
<gene>
    <name evidence="6" type="ORF">SAMN02746041_00512</name>
</gene>
<evidence type="ECO:0000313" key="7">
    <source>
        <dbReference type="Proteomes" id="UP000192783"/>
    </source>
</evidence>
<sequence>MSETCLGGIHEREDYTFQLVNIECMPQSDHYNVVMGLHQSIDELLPYLAAVLPACSYAHGTGVINLMDEGHIVAIYGDRITITDVTGLEDAESWCERYMARIRDVKRRKDAIQPVERRQVSLTVMDIYRRLPKTNCGACGDLTCMAFAARVFRRQVPFGACPEVPREAPETLAFMEELAAQGFPAEA</sequence>
<dbReference type="AlphaFoldDB" id="A0A1W1X449"/>
<evidence type="ECO:0000256" key="4">
    <source>
        <dbReference type="ARBA" id="ARBA00023014"/>
    </source>
</evidence>
<name>A0A1W1X449_9BACT</name>
<dbReference type="Pfam" id="PF04060">
    <property type="entry name" value="FeS"/>
    <property type="match status" value="1"/>
</dbReference>
<organism evidence="6 7">
    <name type="scientific">Desulfacinum hydrothermale DSM 13146</name>
    <dbReference type="NCBI Taxonomy" id="1121390"/>
    <lineage>
        <taxon>Bacteria</taxon>
        <taxon>Pseudomonadati</taxon>
        <taxon>Thermodesulfobacteriota</taxon>
        <taxon>Syntrophobacteria</taxon>
        <taxon>Syntrophobacterales</taxon>
        <taxon>Syntrophobacteraceae</taxon>
        <taxon>Desulfacinum</taxon>
    </lineage>
</organism>
<evidence type="ECO:0000313" key="6">
    <source>
        <dbReference type="EMBL" id="SMC18724.1"/>
    </source>
</evidence>
<keyword evidence="7" id="KW-1185">Reference proteome</keyword>
<dbReference type="PANTHER" id="PTHR36214">
    <property type="match status" value="1"/>
</dbReference>
<dbReference type="EMBL" id="FWXF01000002">
    <property type="protein sequence ID" value="SMC18724.1"/>
    <property type="molecule type" value="Genomic_DNA"/>
</dbReference>